<keyword evidence="4 16" id="KW-0812">Transmembrane</keyword>
<evidence type="ECO:0000256" key="7">
    <source>
        <dbReference type="ARBA" id="ARBA00022741"/>
    </source>
</evidence>
<dbReference type="FunFam" id="3.40.50.300:FF:000553">
    <property type="entry name" value="Mitochondrial Rho GTPase"/>
    <property type="match status" value="1"/>
</dbReference>
<dbReference type="InterPro" id="IPR021181">
    <property type="entry name" value="Miro"/>
</dbReference>
<evidence type="ECO:0000256" key="8">
    <source>
        <dbReference type="ARBA" id="ARBA00022787"/>
    </source>
</evidence>
<evidence type="ECO:0000256" key="12">
    <source>
        <dbReference type="ARBA" id="ARBA00023128"/>
    </source>
</evidence>
<dbReference type="EMBL" id="KV454426">
    <property type="protein sequence ID" value="ODQ82523.1"/>
    <property type="molecule type" value="Genomic_DNA"/>
</dbReference>
<proteinExistence type="inferred from homology"/>
<dbReference type="GO" id="GO:0007005">
    <property type="term" value="P:mitochondrion organization"/>
    <property type="evidence" value="ECO:0007669"/>
    <property type="project" value="InterPro"/>
</dbReference>
<keyword evidence="8 15" id="KW-1000">Mitochondrion outer membrane</keyword>
<dbReference type="Proteomes" id="UP000094336">
    <property type="component" value="Unassembled WGS sequence"/>
</dbReference>
<dbReference type="PRINTS" id="PR00449">
    <property type="entry name" value="RASTRNSFRMNG"/>
</dbReference>
<dbReference type="SUPFAM" id="SSF47473">
    <property type="entry name" value="EF-hand"/>
    <property type="match status" value="1"/>
</dbReference>
<dbReference type="SMART" id="SM00173">
    <property type="entry name" value="RAS"/>
    <property type="match status" value="1"/>
</dbReference>
<dbReference type="GO" id="GO:0010821">
    <property type="term" value="P:regulation of mitochondrion organization"/>
    <property type="evidence" value="ECO:0007669"/>
    <property type="project" value="EnsemblFungi"/>
</dbReference>
<feature type="domain" description="EF-hand" evidence="17">
    <location>
        <begin position="201"/>
        <end position="236"/>
    </location>
</feature>
<keyword evidence="7 15" id="KW-0547">Nucleotide-binding</keyword>
<dbReference type="Pfam" id="PF08355">
    <property type="entry name" value="EF_assoc_1"/>
    <property type="match status" value="1"/>
</dbReference>
<comment type="similarity">
    <text evidence="3 15">Belongs to the mitochondrial Rho GTPase family.</text>
</comment>
<dbReference type="GO" id="GO:0005509">
    <property type="term" value="F:calcium ion binding"/>
    <property type="evidence" value="ECO:0007669"/>
    <property type="project" value="EnsemblFungi"/>
</dbReference>
<keyword evidence="13 15" id="KW-0342">GTP-binding</keyword>
<dbReference type="InterPro" id="IPR020860">
    <property type="entry name" value="MIRO_dom"/>
</dbReference>
<dbReference type="InterPro" id="IPR013567">
    <property type="entry name" value="EF_hand_assoc_2"/>
</dbReference>
<dbReference type="SMART" id="SM00175">
    <property type="entry name" value="RAB"/>
    <property type="match status" value="1"/>
</dbReference>
<dbReference type="InterPro" id="IPR001806">
    <property type="entry name" value="Small_GTPase"/>
</dbReference>
<evidence type="ECO:0000256" key="16">
    <source>
        <dbReference type="SAM" id="Phobius"/>
    </source>
</evidence>
<evidence type="ECO:0000256" key="13">
    <source>
        <dbReference type="ARBA" id="ARBA00023134"/>
    </source>
</evidence>
<dbReference type="AlphaFoldDB" id="A0A1E3QY03"/>
<evidence type="ECO:0000256" key="15">
    <source>
        <dbReference type="PIRNR" id="PIRNR037488"/>
    </source>
</evidence>
<evidence type="ECO:0000259" key="18">
    <source>
        <dbReference type="PROSITE" id="PS51423"/>
    </source>
</evidence>
<feature type="transmembrane region" description="Helical" evidence="16">
    <location>
        <begin position="629"/>
        <end position="647"/>
    </location>
</feature>
<dbReference type="RefSeq" id="XP_018987851.1">
    <property type="nucleotide sequence ID" value="XM_019131485.1"/>
</dbReference>
<keyword evidence="5" id="KW-0479">Metal-binding</keyword>
<evidence type="ECO:0000313" key="19">
    <source>
        <dbReference type="EMBL" id="ODQ82523.1"/>
    </source>
</evidence>
<dbReference type="PROSITE" id="PS00018">
    <property type="entry name" value="EF_HAND_1"/>
    <property type="match status" value="1"/>
</dbReference>
<evidence type="ECO:0000256" key="1">
    <source>
        <dbReference type="ARBA" id="ARBA00003481"/>
    </source>
</evidence>
<dbReference type="Pfam" id="PF00071">
    <property type="entry name" value="Ras"/>
    <property type="match status" value="2"/>
</dbReference>
<dbReference type="InterPro" id="IPR027417">
    <property type="entry name" value="P-loop_NTPase"/>
</dbReference>
<dbReference type="GO" id="GO:1990456">
    <property type="term" value="P:mitochondrion-endoplasmic reticulum membrane tethering"/>
    <property type="evidence" value="ECO:0007669"/>
    <property type="project" value="EnsemblFungi"/>
</dbReference>
<dbReference type="SMART" id="SM00174">
    <property type="entry name" value="RHO"/>
    <property type="match status" value="1"/>
</dbReference>
<evidence type="ECO:0000256" key="14">
    <source>
        <dbReference type="ARBA" id="ARBA00023136"/>
    </source>
</evidence>
<dbReference type="Pfam" id="PF08356">
    <property type="entry name" value="EF_assoc_2"/>
    <property type="match status" value="1"/>
</dbReference>
<dbReference type="InterPro" id="IPR052266">
    <property type="entry name" value="Miro-EF-hand_domain"/>
</dbReference>
<dbReference type="GO" id="GO:0005525">
    <property type="term" value="F:GTP binding"/>
    <property type="evidence" value="ECO:0007669"/>
    <property type="project" value="UniProtKB-KW"/>
</dbReference>
<dbReference type="CDD" id="cd01892">
    <property type="entry name" value="Miro2"/>
    <property type="match status" value="1"/>
</dbReference>
<keyword evidence="12 15" id="KW-0496">Mitochondrion</keyword>
<keyword evidence="10 15" id="KW-0106">Calcium</keyword>
<dbReference type="InterPro" id="IPR011992">
    <property type="entry name" value="EF-hand-dom_pair"/>
</dbReference>
<comment type="subcellular location">
    <subcellularLocation>
        <location evidence="2 15">Mitochondrion outer membrane</location>
        <topology evidence="2 15">Single-pass type IV membrane protein</topology>
    </subcellularLocation>
</comment>
<evidence type="ECO:0000256" key="9">
    <source>
        <dbReference type="ARBA" id="ARBA00022801"/>
    </source>
</evidence>
<dbReference type="GeneID" id="30149338"/>
<dbReference type="PROSITE" id="PS51423">
    <property type="entry name" value="MIRO"/>
    <property type="match status" value="2"/>
</dbReference>
<evidence type="ECO:0000256" key="11">
    <source>
        <dbReference type="ARBA" id="ARBA00022989"/>
    </source>
</evidence>
<dbReference type="GO" id="GO:0032865">
    <property type="term" value="C:ERMES complex"/>
    <property type="evidence" value="ECO:0007669"/>
    <property type="project" value="EnsemblFungi"/>
</dbReference>
<evidence type="ECO:0000256" key="10">
    <source>
        <dbReference type="ARBA" id="ARBA00022837"/>
    </source>
</evidence>
<protein>
    <recommendedName>
        <fullName evidence="15">Mitochondrial Rho GTPase</fullName>
        <ecNumber evidence="15">3.6.5.-</ecNumber>
    </recommendedName>
</protein>
<dbReference type="SMART" id="SM00054">
    <property type="entry name" value="EFh"/>
    <property type="match status" value="2"/>
</dbReference>
<keyword evidence="11 16" id="KW-1133">Transmembrane helix</keyword>
<evidence type="ECO:0000256" key="3">
    <source>
        <dbReference type="ARBA" id="ARBA00007981"/>
    </source>
</evidence>
<dbReference type="EC" id="3.6.5.-" evidence="15"/>
<name>A0A1E3QY03_9ASCO</name>
<accession>A0A1E3QY03</accession>
<dbReference type="GO" id="GO:0055091">
    <property type="term" value="P:phospholipid homeostasis"/>
    <property type="evidence" value="ECO:0007669"/>
    <property type="project" value="EnsemblFungi"/>
</dbReference>
<dbReference type="PANTHER" id="PTHR46819">
    <property type="entry name" value="EF-HAND CALCIUM-BINDING DOMAIN-CONTAINING PROTEIN 7"/>
    <property type="match status" value="1"/>
</dbReference>
<sequence>MLSGETIRVVVCGDEGVGKSSLITSLVKETFVSNIEHVIPPINIPVSTFELLTSTPAPSSILLIDTSVSDTAALQQELRNAHVIWLVYADHYTYERITLYWLLMFRDIGVNLPVVLCANKCDEDQDAPLPNVTSTDNSNSVENLGEAFIPILKKYKEIEACIRCSAKESYNVNEAFYLCQRAITHPILPLFDSKQGSLKPDVITALKRIFFLCDKDQDGFLNDAEFLELQLRCFGAELQPSDHQLLKATIAGLLPTYDEARGLSVDAFLLLNKIYSEKGRHETIWSILRSFQYTDSLSLDDKFLHPFLNVPASASVELSPQGYRFFVDLFLIFDKDNDGGLNEHELTELFSPTPGVPKLWQETNFPQTIVCNENGYVTLQGWLAQWLMTTFLDYHTTLAYLAYLGFESKFKTTKVSTVSALKVTKQRKRRQRKGRSFRAQITDRNVFSCFVVGESNSGKTSLLQSFLGRSYSNTYSPTIQPRTVVNNVELRGGKQCYLILEELGRLEPAILENQKRLNQCDVICYAYDSSDPESFQYIVDLREQYPGLDNIPCVYVALKADLDRQQQRCDVQPDNYTRDLYLPPPSHVSSSWPTSLNELFVRMVETAQVPSSATPGLEPEPEDVGMSPIVLAGGAVGVMACLSIWFWRRGIVEGVKAVTARKQ</sequence>
<evidence type="ECO:0000256" key="6">
    <source>
        <dbReference type="ARBA" id="ARBA00022737"/>
    </source>
</evidence>
<dbReference type="STRING" id="984486.A0A1E3QY03"/>
<dbReference type="InterPro" id="IPR018247">
    <property type="entry name" value="EF_Hand_1_Ca_BS"/>
</dbReference>
<keyword evidence="9 15" id="KW-0378">Hydrolase</keyword>
<keyword evidence="6" id="KW-0677">Repeat</keyword>
<dbReference type="PANTHER" id="PTHR46819:SF1">
    <property type="entry name" value="EF-HAND CALCIUM-BINDING DOMAIN-CONTAINING PROTEIN 7"/>
    <property type="match status" value="1"/>
</dbReference>
<organism evidence="19 20">
    <name type="scientific">Babjeviella inositovora NRRL Y-12698</name>
    <dbReference type="NCBI Taxonomy" id="984486"/>
    <lineage>
        <taxon>Eukaryota</taxon>
        <taxon>Fungi</taxon>
        <taxon>Dikarya</taxon>
        <taxon>Ascomycota</taxon>
        <taxon>Saccharomycotina</taxon>
        <taxon>Pichiomycetes</taxon>
        <taxon>Serinales incertae sedis</taxon>
        <taxon>Babjeviella</taxon>
    </lineage>
</organism>
<dbReference type="GO" id="GO:0003924">
    <property type="term" value="F:GTPase activity"/>
    <property type="evidence" value="ECO:0007669"/>
    <property type="project" value="EnsemblFungi"/>
</dbReference>
<evidence type="ECO:0000256" key="2">
    <source>
        <dbReference type="ARBA" id="ARBA00004200"/>
    </source>
</evidence>
<evidence type="ECO:0000313" key="20">
    <source>
        <dbReference type="Proteomes" id="UP000094336"/>
    </source>
</evidence>
<feature type="domain" description="Miro" evidence="18">
    <location>
        <begin position="444"/>
        <end position="609"/>
    </location>
</feature>
<dbReference type="Gene3D" id="3.40.50.300">
    <property type="entry name" value="P-loop containing nucleotide triphosphate hydrolases"/>
    <property type="match status" value="2"/>
</dbReference>
<dbReference type="InterPro" id="IPR002048">
    <property type="entry name" value="EF_hand_dom"/>
</dbReference>
<dbReference type="GO" id="GO:0015886">
    <property type="term" value="P:heme transport"/>
    <property type="evidence" value="ECO:0007669"/>
    <property type="project" value="EnsemblFungi"/>
</dbReference>
<evidence type="ECO:0000256" key="5">
    <source>
        <dbReference type="ARBA" id="ARBA00022723"/>
    </source>
</evidence>
<feature type="domain" description="EF-hand" evidence="17">
    <location>
        <begin position="321"/>
        <end position="356"/>
    </location>
</feature>
<evidence type="ECO:0000256" key="4">
    <source>
        <dbReference type="ARBA" id="ARBA00022692"/>
    </source>
</evidence>
<comment type="function">
    <text evidence="1 15">Mitochondrial GTPase involved in mitochondrial trafficking. Probably involved in control of anterograde transport of mitochondria and their subcellular distribution.</text>
</comment>
<evidence type="ECO:0000259" key="17">
    <source>
        <dbReference type="PROSITE" id="PS50222"/>
    </source>
</evidence>
<dbReference type="OrthoDB" id="10020961at2759"/>
<dbReference type="GO" id="GO:0000001">
    <property type="term" value="P:mitochondrion inheritance"/>
    <property type="evidence" value="ECO:0007669"/>
    <property type="project" value="EnsemblFungi"/>
</dbReference>
<feature type="domain" description="Miro" evidence="18">
    <location>
        <begin position="4"/>
        <end position="185"/>
    </location>
</feature>
<reference evidence="20" key="1">
    <citation type="submission" date="2016-05" db="EMBL/GenBank/DDBJ databases">
        <title>Comparative genomics of biotechnologically important yeasts.</title>
        <authorList>
            <consortium name="DOE Joint Genome Institute"/>
            <person name="Riley R."/>
            <person name="Haridas S."/>
            <person name="Wolfe K.H."/>
            <person name="Lopes M.R."/>
            <person name="Hittinger C.T."/>
            <person name="Goker M."/>
            <person name="Salamov A."/>
            <person name="Wisecaver J."/>
            <person name="Long T.M."/>
            <person name="Aerts A.L."/>
            <person name="Barry K."/>
            <person name="Choi C."/>
            <person name="Clum A."/>
            <person name="Coughlan A.Y."/>
            <person name="Deshpande S."/>
            <person name="Douglass A.P."/>
            <person name="Hanson S.J."/>
            <person name="Klenk H.-P."/>
            <person name="Labutti K."/>
            <person name="Lapidus A."/>
            <person name="Lindquist E."/>
            <person name="Lipzen A."/>
            <person name="Meier-Kolthoff J.P."/>
            <person name="Ohm R.A."/>
            <person name="Otillar R.P."/>
            <person name="Pangilinan J."/>
            <person name="Peng Y."/>
            <person name="Rokas A."/>
            <person name="Rosa C.A."/>
            <person name="Scheuner C."/>
            <person name="Sibirny A.A."/>
            <person name="Slot J.C."/>
            <person name="Stielow J.B."/>
            <person name="Sun H."/>
            <person name="Kurtzman C.P."/>
            <person name="Blackwell M."/>
            <person name="Grigoriev I.V."/>
            <person name="Jeffries T.W."/>
        </authorList>
    </citation>
    <scope>NUCLEOTIDE SEQUENCE [LARGE SCALE GENOMIC DNA]</scope>
    <source>
        <strain evidence="20">NRRL Y-12698</strain>
    </source>
</reference>
<dbReference type="PROSITE" id="PS50222">
    <property type="entry name" value="EF_HAND_2"/>
    <property type="match status" value="2"/>
</dbReference>
<dbReference type="SUPFAM" id="SSF52540">
    <property type="entry name" value="P-loop containing nucleoside triphosphate hydrolases"/>
    <property type="match status" value="2"/>
</dbReference>
<dbReference type="Gene3D" id="1.10.238.10">
    <property type="entry name" value="EF-hand"/>
    <property type="match status" value="2"/>
</dbReference>
<keyword evidence="20" id="KW-1185">Reference proteome</keyword>
<dbReference type="InterPro" id="IPR013566">
    <property type="entry name" value="EF_hand_assoc_1"/>
</dbReference>
<dbReference type="PIRSF" id="PIRSF037488">
    <property type="entry name" value="Mt_Rho_GTPase"/>
    <property type="match status" value="1"/>
</dbReference>
<keyword evidence="14 15" id="KW-0472">Membrane</keyword>
<gene>
    <name evidence="19" type="ORF">BABINDRAFT_30522</name>
</gene>